<dbReference type="Proteomes" id="UP001403385">
    <property type="component" value="Unassembled WGS sequence"/>
</dbReference>
<dbReference type="AlphaFoldDB" id="A0AAW9S5P7"/>
<name>A0AAW9S5P7_9BACT</name>
<evidence type="ECO:0000313" key="2">
    <source>
        <dbReference type="Proteomes" id="UP001403385"/>
    </source>
</evidence>
<keyword evidence="1" id="KW-0449">Lipoprotein</keyword>
<protein>
    <submittedName>
        <fullName evidence="1">Gliding motility lipoprotein GldH</fullName>
    </submittedName>
</protein>
<dbReference type="EMBL" id="JBDKWZ010000014">
    <property type="protein sequence ID" value="MEN7550510.1"/>
    <property type="molecule type" value="Genomic_DNA"/>
</dbReference>
<reference evidence="1 2" key="1">
    <citation type="submission" date="2024-04" db="EMBL/GenBank/DDBJ databases">
        <title>Novel genus in family Flammeovirgaceae.</title>
        <authorList>
            <person name="Nguyen T.H."/>
            <person name="Vuong T.Q."/>
            <person name="Le H."/>
            <person name="Kim S.-G."/>
        </authorList>
    </citation>
    <scope>NUCLEOTIDE SEQUENCE [LARGE SCALE GENOMIC DNA]</scope>
    <source>
        <strain evidence="1 2">JCM 23209</strain>
    </source>
</reference>
<gene>
    <name evidence="1" type="ORF">AAG747_21500</name>
</gene>
<dbReference type="Pfam" id="PF14109">
    <property type="entry name" value="GldH_lipo"/>
    <property type="match status" value="1"/>
</dbReference>
<evidence type="ECO:0000313" key="1">
    <source>
        <dbReference type="EMBL" id="MEN7550510.1"/>
    </source>
</evidence>
<keyword evidence="2" id="KW-1185">Reference proteome</keyword>
<organism evidence="1 2">
    <name type="scientific">Rapidithrix thailandica</name>
    <dbReference type="NCBI Taxonomy" id="413964"/>
    <lineage>
        <taxon>Bacteria</taxon>
        <taxon>Pseudomonadati</taxon>
        <taxon>Bacteroidota</taxon>
        <taxon>Cytophagia</taxon>
        <taxon>Cytophagales</taxon>
        <taxon>Flammeovirgaceae</taxon>
        <taxon>Rapidithrix</taxon>
    </lineage>
</organism>
<sequence length="157" mass="17986">MKCIFSIVAITFCLWGCQPEGRIYVEHKELSPEAQWKQEDVRKFDVAVEDITQSYRLSLAFRHAKGYPYEELKVKVTETDPKGTQSVKEYALKIRDEYGNYAGEGEFGIWDSEHLIEAEKTYPEKGAYSYSIEHVMPDNPIPMALEIGLILDKASAK</sequence>
<comment type="caution">
    <text evidence="1">The sequence shown here is derived from an EMBL/GenBank/DDBJ whole genome shotgun (WGS) entry which is preliminary data.</text>
</comment>
<dbReference type="InterPro" id="IPR020018">
    <property type="entry name" value="Motility-assoc_lipoprot_GldH"/>
</dbReference>
<dbReference type="RefSeq" id="WP_346823293.1">
    <property type="nucleotide sequence ID" value="NZ_JBDKWZ010000014.1"/>
</dbReference>
<proteinExistence type="predicted"/>
<accession>A0AAW9S5P7</accession>